<feature type="compositionally biased region" description="Low complexity" evidence="5">
    <location>
        <begin position="203"/>
        <end position="230"/>
    </location>
</feature>
<feature type="domain" description="C2H2-type" evidence="6">
    <location>
        <begin position="387"/>
        <end position="410"/>
    </location>
</feature>
<feature type="region of interest" description="Disordered" evidence="5">
    <location>
        <begin position="433"/>
        <end position="459"/>
    </location>
</feature>
<evidence type="ECO:0000313" key="7">
    <source>
        <dbReference type="EMBL" id="TRM66682.1"/>
    </source>
</evidence>
<comment type="caution">
    <text evidence="7">The sequence shown here is derived from an EMBL/GenBank/DDBJ whole genome shotgun (WGS) entry which is preliminary data.</text>
</comment>
<dbReference type="GO" id="GO:0008270">
    <property type="term" value="F:zinc ion binding"/>
    <property type="evidence" value="ECO:0007669"/>
    <property type="project" value="UniProtKB-KW"/>
</dbReference>
<dbReference type="STRING" id="97359.A0A550CPF0"/>
<dbReference type="AlphaFoldDB" id="A0A550CPF0"/>
<feature type="domain" description="C2H2-type" evidence="6">
    <location>
        <begin position="127"/>
        <end position="148"/>
    </location>
</feature>
<dbReference type="GO" id="GO:0005634">
    <property type="term" value="C:nucleus"/>
    <property type="evidence" value="ECO:0007669"/>
    <property type="project" value="TreeGrafter"/>
</dbReference>
<feature type="region of interest" description="Disordered" evidence="5">
    <location>
        <begin position="160"/>
        <end position="231"/>
    </location>
</feature>
<reference evidence="7 8" key="1">
    <citation type="journal article" date="2019" name="New Phytol.">
        <title>Comparative genomics reveals unique wood-decay strategies and fruiting body development in the Schizophyllaceae.</title>
        <authorList>
            <person name="Almasi E."/>
            <person name="Sahu N."/>
            <person name="Krizsan K."/>
            <person name="Balint B."/>
            <person name="Kovacs G.M."/>
            <person name="Kiss B."/>
            <person name="Cseklye J."/>
            <person name="Drula E."/>
            <person name="Henrissat B."/>
            <person name="Nagy I."/>
            <person name="Chovatia M."/>
            <person name="Adam C."/>
            <person name="LaButti K."/>
            <person name="Lipzen A."/>
            <person name="Riley R."/>
            <person name="Grigoriev I.V."/>
            <person name="Nagy L.G."/>
        </authorList>
    </citation>
    <scope>NUCLEOTIDE SEQUENCE [LARGE SCALE GENOMIC DNA]</scope>
    <source>
        <strain evidence="7 8">NL-1724</strain>
    </source>
</reference>
<dbReference type="OrthoDB" id="3269380at2759"/>
<evidence type="ECO:0000313" key="8">
    <source>
        <dbReference type="Proteomes" id="UP000320762"/>
    </source>
</evidence>
<dbReference type="InterPro" id="IPR036236">
    <property type="entry name" value="Znf_C2H2_sf"/>
</dbReference>
<keyword evidence="8" id="KW-1185">Reference proteome</keyword>
<gene>
    <name evidence="7" type="ORF">BD626DRAFT_396701</name>
</gene>
<dbReference type="InterPro" id="IPR013087">
    <property type="entry name" value="Znf_C2H2_type"/>
</dbReference>
<dbReference type="InterPro" id="IPR051580">
    <property type="entry name" value="ZnF-Chromatin_assoc"/>
</dbReference>
<dbReference type="SMART" id="SM00355">
    <property type="entry name" value="ZnF_C2H2"/>
    <property type="match status" value="3"/>
</dbReference>
<feature type="region of interest" description="Disordered" evidence="5">
    <location>
        <begin position="522"/>
        <end position="577"/>
    </location>
</feature>
<dbReference type="Gene3D" id="3.30.160.60">
    <property type="entry name" value="Classic Zinc Finger"/>
    <property type="match status" value="1"/>
</dbReference>
<feature type="compositionally biased region" description="Low complexity" evidence="5">
    <location>
        <begin position="305"/>
        <end position="340"/>
    </location>
</feature>
<evidence type="ECO:0000256" key="1">
    <source>
        <dbReference type="ARBA" id="ARBA00022723"/>
    </source>
</evidence>
<dbReference type="PANTHER" id="PTHR23057:SF0">
    <property type="entry name" value="JUXTAPOSED WITH ANOTHER ZINC FINGER PROTEIN 1"/>
    <property type="match status" value="1"/>
</dbReference>
<evidence type="ECO:0000256" key="2">
    <source>
        <dbReference type="ARBA" id="ARBA00022737"/>
    </source>
</evidence>
<keyword evidence="3" id="KW-0863">Zinc-finger</keyword>
<feature type="compositionally biased region" description="Low complexity" evidence="5">
    <location>
        <begin position="160"/>
        <end position="191"/>
    </location>
</feature>
<name>A0A550CPF0_9AGAR</name>
<dbReference type="EMBL" id="VDMD01000003">
    <property type="protein sequence ID" value="TRM66682.1"/>
    <property type="molecule type" value="Genomic_DNA"/>
</dbReference>
<evidence type="ECO:0000259" key="6">
    <source>
        <dbReference type="SMART" id="SM00355"/>
    </source>
</evidence>
<feature type="domain" description="C2H2-type" evidence="6">
    <location>
        <begin position="480"/>
        <end position="507"/>
    </location>
</feature>
<evidence type="ECO:0000256" key="4">
    <source>
        <dbReference type="ARBA" id="ARBA00022833"/>
    </source>
</evidence>
<protein>
    <recommendedName>
        <fullName evidence="6">C2H2-type domain-containing protein</fullName>
    </recommendedName>
</protein>
<evidence type="ECO:0000256" key="5">
    <source>
        <dbReference type="SAM" id="MobiDB-lite"/>
    </source>
</evidence>
<keyword evidence="2" id="KW-0677">Repeat</keyword>
<proteinExistence type="predicted"/>
<organism evidence="7 8">
    <name type="scientific">Schizophyllum amplum</name>
    <dbReference type="NCBI Taxonomy" id="97359"/>
    <lineage>
        <taxon>Eukaryota</taxon>
        <taxon>Fungi</taxon>
        <taxon>Dikarya</taxon>
        <taxon>Basidiomycota</taxon>
        <taxon>Agaricomycotina</taxon>
        <taxon>Agaricomycetes</taxon>
        <taxon>Agaricomycetidae</taxon>
        <taxon>Agaricales</taxon>
        <taxon>Schizophyllaceae</taxon>
        <taxon>Schizophyllum</taxon>
    </lineage>
</organism>
<accession>A0A550CPF0</accession>
<sequence>MLSATERPSSLSIAMSTQPISFSKEHGSSTSQDYPMGSASIGSYNGSNGSFNPASYARHYLGSPLSWQPASSFGGRIFASGSPTAQLLVSSFEARNGKLPSSVEGDRESLMNAFNVFDRDSELCRNYTCCGLHLTDLHALLEHFEEVHIIASAAAAPHIGVPFNPQPSQQQQAQQSYFPPPQQQQQQQAYPTPFDPDDMDLDSAPAPSESSSPRSGSGGSTPPDTPVSTPLEAYGQYSYANPYSSPPSPAPFSAKPHLGPLHTSFYGFPNTAPASANPAHDGMRTNDTAAGASCVPPALLFSANPPSAASSSTMTADQQNPASASSTASAPNQQQQQQQQQPPPPTVPRPVVRANALAPPPAGEPSTSTVKANSVANVLSTISSKPFKCPKPNCNKSYKQANGLKYHMTHGSCNFAPAKEVEHVKDLLLERRKQQQQLQGGMGGATSNGAQLSTSPSLEGLTEDDLLSLSREAEKRLRPFACGVGDCQRRYKNMNGLRYHYQHSGDHGAIGLRMLASGVHDCLSQGGSGRRSTHASAASTRAGTPQQQQTAPTAAPPPPPLGPNGMVATTVFSPQHTPNSSAFQQTFANAPYLGYNAQAQTQSQPMYAQQQQWAMQQ</sequence>
<dbReference type="Proteomes" id="UP000320762">
    <property type="component" value="Unassembled WGS sequence"/>
</dbReference>
<keyword evidence="1" id="KW-0479">Metal-binding</keyword>
<feature type="compositionally biased region" description="Polar residues" evidence="5">
    <location>
        <begin position="447"/>
        <end position="457"/>
    </location>
</feature>
<keyword evidence="4" id="KW-0862">Zinc</keyword>
<evidence type="ECO:0000256" key="3">
    <source>
        <dbReference type="ARBA" id="ARBA00022771"/>
    </source>
</evidence>
<feature type="compositionally biased region" description="Low complexity" evidence="5">
    <location>
        <begin position="534"/>
        <end position="553"/>
    </location>
</feature>
<dbReference type="SUPFAM" id="SSF57667">
    <property type="entry name" value="beta-beta-alpha zinc fingers"/>
    <property type="match status" value="1"/>
</dbReference>
<feature type="region of interest" description="Disordered" evidence="5">
    <location>
        <begin position="305"/>
        <end position="370"/>
    </location>
</feature>
<dbReference type="PANTHER" id="PTHR23057">
    <property type="entry name" value="JUXTAPOSED WITH ANOTHER ZINC FINGER PROTEIN 1"/>
    <property type="match status" value="1"/>
</dbReference>